<dbReference type="Proteomes" id="UP000177371">
    <property type="component" value="Unassembled WGS sequence"/>
</dbReference>
<name>A0A1F4UXS4_UNCKA</name>
<sequence length="193" mass="21537">MGAYIRRLSLDEKNFYIGFSTVTDAYFTKPYVDINQLVAETLDRNGKNVFYGPVKPEEVEETVYFNTKDIEDLKKVIAQLEGGNISLTNNEKQLIGNIVSFISNVLDYYSEGYPQELEKTINASSSILGFGSDYGTPDDALSVALDSVLSAKDPERKEAILVGRFLHKLLDIQGFYKTPPATIISLLDNMKVS</sequence>
<evidence type="ECO:0000313" key="1">
    <source>
        <dbReference type="EMBL" id="OGC49744.1"/>
    </source>
</evidence>
<gene>
    <name evidence="1" type="ORF">A2W32_05380</name>
</gene>
<evidence type="ECO:0000313" key="2">
    <source>
        <dbReference type="Proteomes" id="UP000177371"/>
    </source>
</evidence>
<dbReference type="AlphaFoldDB" id="A0A1F4UXS4"/>
<dbReference type="STRING" id="1802610.A2W32_05380"/>
<dbReference type="EMBL" id="MEUT01000044">
    <property type="protein sequence ID" value="OGC49744.1"/>
    <property type="molecule type" value="Genomic_DNA"/>
</dbReference>
<organism evidence="1 2">
    <name type="scientific">candidate division WWE3 bacterium RBG_16_37_10</name>
    <dbReference type="NCBI Taxonomy" id="1802610"/>
    <lineage>
        <taxon>Bacteria</taxon>
        <taxon>Katanobacteria</taxon>
    </lineage>
</organism>
<accession>A0A1F4UXS4</accession>
<reference evidence="1 2" key="1">
    <citation type="journal article" date="2016" name="Nat. Commun.">
        <title>Thousands of microbial genomes shed light on interconnected biogeochemical processes in an aquifer system.</title>
        <authorList>
            <person name="Anantharaman K."/>
            <person name="Brown C.T."/>
            <person name="Hug L.A."/>
            <person name="Sharon I."/>
            <person name="Castelle C.J."/>
            <person name="Probst A.J."/>
            <person name="Thomas B.C."/>
            <person name="Singh A."/>
            <person name="Wilkins M.J."/>
            <person name="Karaoz U."/>
            <person name="Brodie E.L."/>
            <person name="Williams K.H."/>
            <person name="Hubbard S.S."/>
            <person name="Banfield J.F."/>
        </authorList>
    </citation>
    <scope>NUCLEOTIDE SEQUENCE [LARGE SCALE GENOMIC DNA]</scope>
</reference>
<comment type="caution">
    <text evidence="1">The sequence shown here is derived from an EMBL/GenBank/DDBJ whole genome shotgun (WGS) entry which is preliminary data.</text>
</comment>
<protein>
    <submittedName>
        <fullName evidence="1">Uncharacterized protein</fullName>
    </submittedName>
</protein>
<proteinExistence type="predicted"/>